<dbReference type="eggNOG" id="COG1680">
    <property type="taxonomic scope" value="Bacteria"/>
</dbReference>
<dbReference type="STRING" id="446465.Bfae_20140"/>
<evidence type="ECO:0000259" key="3">
    <source>
        <dbReference type="Pfam" id="PF00144"/>
    </source>
</evidence>
<feature type="domain" description="Beta-lactamase-related" evidence="3">
    <location>
        <begin position="54"/>
        <end position="365"/>
    </location>
</feature>
<dbReference type="InterPro" id="IPR012338">
    <property type="entry name" value="Beta-lactam/transpept-like"/>
</dbReference>
<reference evidence="4 5" key="1">
    <citation type="journal article" date="2009" name="Stand. Genomic Sci.">
        <title>Complete genome sequence of Brachybacterium faecium type strain (Schefferle 6-10).</title>
        <authorList>
            <person name="Lapidus A."/>
            <person name="Pukall R."/>
            <person name="Labuttii K."/>
            <person name="Copeland A."/>
            <person name="Del Rio T.G."/>
            <person name="Nolan M."/>
            <person name="Chen F."/>
            <person name="Lucas S."/>
            <person name="Tice H."/>
            <person name="Cheng J.F."/>
            <person name="Bruce D."/>
            <person name="Goodwin L."/>
            <person name="Pitluck S."/>
            <person name="Rohde M."/>
            <person name="Goker M."/>
            <person name="Pati A."/>
            <person name="Ivanova N."/>
            <person name="Mavrommatis K."/>
            <person name="Chen A."/>
            <person name="Palaniappan K."/>
            <person name="D'haeseleer P."/>
            <person name="Chain P."/>
            <person name="Bristow J."/>
            <person name="Eisen J.A."/>
            <person name="Markowitz V."/>
            <person name="Hugenholtz P."/>
            <person name="Kyrpides N.C."/>
            <person name="Klenk H.P."/>
        </authorList>
    </citation>
    <scope>NUCLEOTIDE SEQUENCE [LARGE SCALE GENOMIC DNA]</scope>
    <source>
        <strain evidence="5">ATCC 43885 / DSM 4810 / JCM 11609 / LMG 19847 / NBRC 14762 / NCIMB 9860 / 6-10</strain>
    </source>
</reference>
<dbReference type="PATRIC" id="fig|446465.5.peg.1998"/>
<dbReference type="InterPro" id="IPR001466">
    <property type="entry name" value="Beta-lactam-related"/>
</dbReference>
<evidence type="ECO:0000256" key="1">
    <source>
        <dbReference type="ARBA" id="ARBA00022801"/>
    </source>
</evidence>
<dbReference type="SUPFAM" id="SSF56601">
    <property type="entry name" value="beta-lactamase/transpeptidase-like"/>
    <property type="match status" value="1"/>
</dbReference>
<keyword evidence="1" id="KW-0378">Hydrolase</keyword>
<evidence type="ECO:0000313" key="4">
    <source>
        <dbReference type="EMBL" id="ACU85822.1"/>
    </source>
</evidence>
<dbReference type="Gene3D" id="3.40.710.10">
    <property type="entry name" value="DD-peptidase/beta-lactamase superfamily"/>
    <property type="match status" value="1"/>
</dbReference>
<evidence type="ECO:0000313" key="5">
    <source>
        <dbReference type="Proteomes" id="UP000001919"/>
    </source>
</evidence>
<proteinExistence type="predicted"/>
<dbReference type="Proteomes" id="UP000001919">
    <property type="component" value="Chromosome"/>
</dbReference>
<dbReference type="HOGENOM" id="CLU_020027_1_3_11"/>
<dbReference type="KEGG" id="bfa:Bfae_20140"/>
<organism evidence="4 5">
    <name type="scientific">Brachybacterium faecium (strain ATCC 43885 / DSM 4810 / JCM 11609 / LMG 19847 / NBRC 14762 / NCIMB 9860 / 6-10)</name>
    <dbReference type="NCBI Taxonomy" id="446465"/>
    <lineage>
        <taxon>Bacteria</taxon>
        <taxon>Bacillati</taxon>
        <taxon>Actinomycetota</taxon>
        <taxon>Actinomycetes</taxon>
        <taxon>Micrococcales</taxon>
        <taxon>Dermabacteraceae</taxon>
        <taxon>Brachybacterium</taxon>
    </lineage>
</organism>
<dbReference type="PANTHER" id="PTHR43283:SF11">
    <property type="entry name" value="BETA-LACTAMASE-RELATED DOMAIN-CONTAINING PROTEIN"/>
    <property type="match status" value="1"/>
</dbReference>
<feature type="region of interest" description="Disordered" evidence="2">
    <location>
        <begin position="205"/>
        <end position="233"/>
    </location>
</feature>
<name>C7ME15_BRAFD</name>
<dbReference type="InterPro" id="IPR050789">
    <property type="entry name" value="Diverse_Enzym_Activities"/>
</dbReference>
<dbReference type="GO" id="GO:0016787">
    <property type="term" value="F:hydrolase activity"/>
    <property type="evidence" value="ECO:0007669"/>
    <property type="project" value="UniProtKB-KW"/>
</dbReference>
<sequence>MAQDADEDHDRLGALVGALTRTAASAPPDGDPLEGATAAAAAVDRPGHGDPRACSGVTALFAADGTRLPAGSREITPVREDTLFDLASVTKVVTALTAATLIDDGVLDPHSPVAEHMRAPDPRITAHHLLTHTAGLPPVMPLWRLPGDRRARLEAVSSAPLVTAPGTAHAYSCIGFILLGALLEELTGTALPELARRRVLAPAGATSAGWEPCPERAARAAATEHQADPPRGLVRGTTHDETAWSLGGAGNAGVFATLEDALALGRVLAGRGPGPHLSPATRRLLTRDQLPAGVRTGAPWQQGCGLRIGQELETGAVLPRVVGHPGFTGTSVLADPGTGTVAVLLTNRVHPHRTRFTVERSRRELARLAFG</sequence>
<dbReference type="MEROPS" id="S12.950"/>
<dbReference type="EMBL" id="CP001643">
    <property type="protein sequence ID" value="ACU85822.1"/>
    <property type="molecule type" value="Genomic_DNA"/>
</dbReference>
<dbReference type="AlphaFoldDB" id="C7ME15"/>
<evidence type="ECO:0000256" key="2">
    <source>
        <dbReference type="SAM" id="MobiDB-lite"/>
    </source>
</evidence>
<dbReference type="OrthoDB" id="9809635at2"/>
<dbReference type="PANTHER" id="PTHR43283">
    <property type="entry name" value="BETA-LACTAMASE-RELATED"/>
    <property type="match status" value="1"/>
</dbReference>
<dbReference type="Pfam" id="PF00144">
    <property type="entry name" value="Beta-lactamase"/>
    <property type="match status" value="1"/>
</dbReference>
<keyword evidence="5" id="KW-1185">Reference proteome</keyword>
<accession>C7ME15</accession>
<gene>
    <name evidence="4" type="ordered locus">Bfae_20140</name>
</gene>
<protein>
    <submittedName>
        <fullName evidence="4">Penicillin-binding protein, beta-lactamase class C</fullName>
    </submittedName>
</protein>